<accession>A0A1B1Y4C2</accession>
<dbReference type="Gene3D" id="3.40.470.10">
    <property type="entry name" value="Uracil-DNA glycosylase-like domain"/>
    <property type="match status" value="1"/>
</dbReference>
<dbReference type="PROSITE" id="PS00130">
    <property type="entry name" value="U_DNA_GLYCOSYLASE"/>
    <property type="match status" value="1"/>
</dbReference>
<dbReference type="GO" id="GO:0005737">
    <property type="term" value="C:cytoplasm"/>
    <property type="evidence" value="ECO:0007669"/>
    <property type="project" value="UniProtKB-SubCell"/>
</dbReference>
<keyword evidence="7 9" id="KW-0378">Hydrolase</keyword>
<name>A0A1B1Y4C2_9FLAO</name>
<comment type="catalytic activity">
    <reaction evidence="1 9 11">
        <text>Hydrolyzes single-stranded DNA or mismatched double-stranded DNA and polynucleotides, releasing free uracil.</text>
        <dbReference type="EC" id="3.2.2.27"/>
    </reaction>
</comment>
<feature type="domain" description="Uracil-DNA glycosylase-like" evidence="12">
    <location>
        <begin position="50"/>
        <end position="212"/>
    </location>
</feature>
<dbReference type="STRING" id="1790137.AXE80_04740"/>
<protein>
    <recommendedName>
        <fullName evidence="5 9">Uracil-DNA glycosylase</fullName>
        <shortName evidence="9">UDG</shortName>
        <ecNumber evidence="4 9">3.2.2.27</ecNumber>
    </recommendedName>
</protein>
<dbReference type="AlphaFoldDB" id="A0A1B1Y4C2"/>
<dbReference type="HAMAP" id="MF_00148">
    <property type="entry name" value="UDG"/>
    <property type="match status" value="1"/>
</dbReference>
<feature type="active site" description="Proton acceptor" evidence="9 10">
    <location>
        <position position="65"/>
    </location>
</feature>
<dbReference type="NCBIfam" id="NF003588">
    <property type="entry name" value="PRK05254.1-1"/>
    <property type="match status" value="1"/>
</dbReference>
<dbReference type="KEGG" id="wfu:AXE80_04740"/>
<dbReference type="OrthoDB" id="9804372at2"/>
<dbReference type="CDD" id="cd10027">
    <property type="entry name" value="UDG-F1-like"/>
    <property type="match status" value="1"/>
</dbReference>
<evidence type="ECO:0000313" key="14">
    <source>
        <dbReference type="Proteomes" id="UP000092967"/>
    </source>
</evidence>
<dbReference type="NCBIfam" id="NF003589">
    <property type="entry name" value="PRK05254.1-2"/>
    <property type="match status" value="1"/>
</dbReference>
<dbReference type="GO" id="GO:0004844">
    <property type="term" value="F:uracil DNA N-glycosylase activity"/>
    <property type="evidence" value="ECO:0007669"/>
    <property type="project" value="UniProtKB-UniRule"/>
</dbReference>
<dbReference type="GO" id="GO:0097510">
    <property type="term" value="P:base-excision repair, AP site formation via deaminated base removal"/>
    <property type="evidence" value="ECO:0007669"/>
    <property type="project" value="TreeGrafter"/>
</dbReference>
<evidence type="ECO:0000256" key="10">
    <source>
        <dbReference type="PROSITE-ProRule" id="PRU10072"/>
    </source>
</evidence>
<sequence>MQTLLPNDWQELLKEEFSKSYWPVLVEKVSDAYQLNTCYPPKDDIFNAFKYCAFKDVKVVIIGQDPYHGKGQANGLCFSYVGTQKFPPSLKNIYKEISNDLAVEMPKSFGDLTAWAKQGVLLLNATLTVQEGKPNSHQKFGWNSFTDAVIQKISKEKQEVVFLLWGGFAHKKEILIDEQKHKILKATHPSPLGANKGGWFGCKHFSKTNNYLKSLGKKEIKWKLIDNNQPPTLFTL</sequence>
<gene>
    <name evidence="9" type="primary">ung</name>
    <name evidence="13" type="ORF">AXE80_04740</name>
</gene>
<evidence type="ECO:0000256" key="7">
    <source>
        <dbReference type="ARBA" id="ARBA00022801"/>
    </source>
</evidence>
<evidence type="ECO:0000256" key="8">
    <source>
        <dbReference type="ARBA" id="ARBA00023204"/>
    </source>
</evidence>
<proteinExistence type="inferred from homology"/>
<evidence type="ECO:0000256" key="11">
    <source>
        <dbReference type="RuleBase" id="RU003780"/>
    </source>
</evidence>
<dbReference type="FunFam" id="3.40.470.10:FF:000001">
    <property type="entry name" value="Uracil-DNA glycosylase"/>
    <property type="match status" value="1"/>
</dbReference>
<dbReference type="RefSeq" id="WP_068824941.1">
    <property type="nucleotide sequence ID" value="NZ_CP014224.1"/>
</dbReference>
<comment type="function">
    <text evidence="2 9 11">Excises uracil residues from the DNA which can arise as a result of misincorporation of dUMP residues by DNA polymerase or due to deamination of cytosine.</text>
</comment>
<keyword evidence="9" id="KW-0963">Cytoplasm</keyword>
<dbReference type="SMART" id="SM00986">
    <property type="entry name" value="UDG"/>
    <property type="match status" value="1"/>
</dbReference>
<evidence type="ECO:0000256" key="4">
    <source>
        <dbReference type="ARBA" id="ARBA00012030"/>
    </source>
</evidence>
<evidence type="ECO:0000256" key="1">
    <source>
        <dbReference type="ARBA" id="ARBA00001400"/>
    </source>
</evidence>
<dbReference type="Proteomes" id="UP000092967">
    <property type="component" value="Chromosome"/>
</dbReference>
<dbReference type="PANTHER" id="PTHR11264">
    <property type="entry name" value="URACIL-DNA GLYCOSYLASE"/>
    <property type="match status" value="1"/>
</dbReference>
<dbReference type="InterPro" id="IPR002043">
    <property type="entry name" value="UDG_fam1"/>
</dbReference>
<keyword evidence="6 9" id="KW-0227">DNA damage</keyword>
<dbReference type="EC" id="3.2.2.27" evidence="4 9"/>
<dbReference type="InterPro" id="IPR005122">
    <property type="entry name" value="Uracil-DNA_glycosylase-like"/>
</dbReference>
<evidence type="ECO:0000313" key="13">
    <source>
        <dbReference type="EMBL" id="ANW95626.1"/>
    </source>
</evidence>
<dbReference type="NCBIfam" id="NF003592">
    <property type="entry name" value="PRK05254.1-5"/>
    <property type="match status" value="1"/>
</dbReference>
<dbReference type="EMBL" id="CP014224">
    <property type="protein sequence ID" value="ANW95626.1"/>
    <property type="molecule type" value="Genomic_DNA"/>
</dbReference>
<evidence type="ECO:0000256" key="5">
    <source>
        <dbReference type="ARBA" id="ARBA00018429"/>
    </source>
</evidence>
<dbReference type="InterPro" id="IPR018085">
    <property type="entry name" value="Ura-DNA_Glyclase_AS"/>
</dbReference>
<dbReference type="PANTHER" id="PTHR11264:SF0">
    <property type="entry name" value="URACIL-DNA GLYCOSYLASE"/>
    <property type="match status" value="1"/>
</dbReference>
<comment type="subcellular location">
    <subcellularLocation>
        <location evidence="9">Cytoplasm</location>
    </subcellularLocation>
</comment>
<evidence type="ECO:0000256" key="9">
    <source>
        <dbReference type="HAMAP-Rule" id="MF_00148"/>
    </source>
</evidence>
<evidence type="ECO:0000259" key="12">
    <source>
        <dbReference type="SMART" id="SM00986"/>
    </source>
</evidence>
<dbReference type="NCBIfam" id="TIGR00628">
    <property type="entry name" value="ung"/>
    <property type="match status" value="1"/>
</dbReference>
<evidence type="ECO:0000256" key="2">
    <source>
        <dbReference type="ARBA" id="ARBA00002631"/>
    </source>
</evidence>
<reference evidence="13 14" key="1">
    <citation type="submission" date="2016-02" db="EMBL/GenBank/DDBJ databases">
        <authorList>
            <person name="Wen L."/>
            <person name="He K."/>
            <person name="Yang H."/>
        </authorList>
    </citation>
    <scope>NUCLEOTIDE SEQUENCE [LARGE SCALE GENOMIC DNA]</scope>
    <source>
        <strain evidence="13 14">CZ1127</strain>
    </source>
</reference>
<organism evidence="13 14">
    <name type="scientific">Wenyingzhuangia fucanilytica</name>
    <dbReference type="NCBI Taxonomy" id="1790137"/>
    <lineage>
        <taxon>Bacteria</taxon>
        <taxon>Pseudomonadati</taxon>
        <taxon>Bacteroidota</taxon>
        <taxon>Flavobacteriia</taxon>
        <taxon>Flavobacteriales</taxon>
        <taxon>Flavobacteriaceae</taxon>
        <taxon>Wenyingzhuangia</taxon>
    </lineage>
</organism>
<dbReference type="NCBIfam" id="NF003591">
    <property type="entry name" value="PRK05254.1-4"/>
    <property type="match status" value="1"/>
</dbReference>
<comment type="similarity">
    <text evidence="3 9 11">Belongs to the uracil-DNA glycosylase (UDG) superfamily. UNG family.</text>
</comment>
<dbReference type="SUPFAM" id="SSF52141">
    <property type="entry name" value="Uracil-DNA glycosylase-like"/>
    <property type="match status" value="1"/>
</dbReference>
<dbReference type="InterPro" id="IPR036895">
    <property type="entry name" value="Uracil-DNA_glycosylase-like_sf"/>
</dbReference>
<dbReference type="SMART" id="SM00987">
    <property type="entry name" value="UreE_C"/>
    <property type="match status" value="1"/>
</dbReference>
<evidence type="ECO:0000256" key="3">
    <source>
        <dbReference type="ARBA" id="ARBA00008184"/>
    </source>
</evidence>
<keyword evidence="14" id="KW-1185">Reference proteome</keyword>
<dbReference type="Pfam" id="PF03167">
    <property type="entry name" value="UDG"/>
    <property type="match status" value="1"/>
</dbReference>
<evidence type="ECO:0000256" key="6">
    <source>
        <dbReference type="ARBA" id="ARBA00022763"/>
    </source>
</evidence>
<keyword evidence="8 9" id="KW-0234">DNA repair</keyword>